<evidence type="ECO:0000313" key="4">
    <source>
        <dbReference type="Proteomes" id="UP000654075"/>
    </source>
</evidence>
<dbReference type="InterPro" id="IPR011009">
    <property type="entry name" value="Kinase-like_dom_sf"/>
</dbReference>
<evidence type="ECO:0000259" key="2">
    <source>
        <dbReference type="PROSITE" id="PS50011"/>
    </source>
</evidence>
<keyword evidence="4" id="KW-1185">Reference proteome</keyword>
<dbReference type="InterPro" id="IPR000719">
    <property type="entry name" value="Prot_kinase_dom"/>
</dbReference>
<feature type="non-terminal residue" evidence="3">
    <location>
        <position position="160"/>
    </location>
</feature>
<feature type="non-terminal residue" evidence="3">
    <location>
        <position position="1"/>
    </location>
</feature>
<feature type="domain" description="Protein kinase" evidence="2">
    <location>
        <begin position="10"/>
        <end position="160"/>
    </location>
</feature>
<dbReference type="Pfam" id="PF00069">
    <property type="entry name" value="Pkinase"/>
    <property type="match status" value="1"/>
</dbReference>
<dbReference type="GO" id="GO:0004672">
    <property type="term" value="F:protein kinase activity"/>
    <property type="evidence" value="ECO:0007669"/>
    <property type="project" value="InterPro"/>
</dbReference>
<name>A0A813FNH8_POLGL</name>
<dbReference type="Gene3D" id="1.10.510.10">
    <property type="entry name" value="Transferase(Phosphotransferase) domain 1"/>
    <property type="match status" value="1"/>
</dbReference>
<dbReference type="EMBL" id="CAJNNV010025593">
    <property type="protein sequence ID" value="CAE8615287.1"/>
    <property type="molecule type" value="Genomic_DNA"/>
</dbReference>
<keyword evidence="1" id="KW-0472">Membrane</keyword>
<dbReference type="GO" id="GO:0005524">
    <property type="term" value="F:ATP binding"/>
    <property type="evidence" value="ECO:0007669"/>
    <property type="project" value="InterPro"/>
</dbReference>
<proteinExistence type="predicted"/>
<accession>A0A813FNH8</accession>
<comment type="caution">
    <text evidence="3">The sequence shown here is derived from an EMBL/GenBank/DDBJ whole genome shotgun (WGS) entry which is preliminary data.</text>
</comment>
<evidence type="ECO:0000313" key="3">
    <source>
        <dbReference type="EMBL" id="CAE8615287.1"/>
    </source>
</evidence>
<dbReference type="PROSITE" id="PS50011">
    <property type="entry name" value="PROTEIN_KINASE_DOM"/>
    <property type="match status" value="1"/>
</dbReference>
<keyword evidence="1" id="KW-0812">Transmembrane</keyword>
<sequence>MDQTYETHELKLGKVLGRGNFAVVFEVEGGFSKDALDINNNKNNSLEGKSAAKILLPVGSKPNDMATAMREARMLALVAGSPYIIALHGLFSAAFSFDKSTGSNLSLSGETGSKMFDMILLERCQGSYMDHLQKTGKQDEASAAVVMLEILKGLSHIHSL</sequence>
<feature type="transmembrane region" description="Helical" evidence="1">
    <location>
        <begin position="75"/>
        <end position="97"/>
    </location>
</feature>
<dbReference type="SUPFAM" id="SSF56112">
    <property type="entry name" value="Protein kinase-like (PK-like)"/>
    <property type="match status" value="1"/>
</dbReference>
<organism evidence="3 4">
    <name type="scientific">Polarella glacialis</name>
    <name type="common">Dinoflagellate</name>
    <dbReference type="NCBI Taxonomy" id="89957"/>
    <lineage>
        <taxon>Eukaryota</taxon>
        <taxon>Sar</taxon>
        <taxon>Alveolata</taxon>
        <taxon>Dinophyceae</taxon>
        <taxon>Suessiales</taxon>
        <taxon>Suessiaceae</taxon>
        <taxon>Polarella</taxon>
    </lineage>
</organism>
<dbReference type="Proteomes" id="UP000654075">
    <property type="component" value="Unassembled WGS sequence"/>
</dbReference>
<protein>
    <recommendedName>
        <fullName evidence="2">Protein kinase domain-containing protein</fullName>
    </recommendedName>
</protein>
<keyword evidence="1" id="KW-1133">Transmembrane helix</keyword>
<gene>
    <name evidence="3" type="ORF">PGLA1383_LOCUS33006</name>
</gene>
<dbReference type="AlphaFoldDB" id="A0A813FNH8"/>
<reference evidence="3" key="1">
    <citation type="submission" date="2021-02" db="EMBL/GenBank/DDBJ databases">
        <authorList>
            <person name="Dougan E. K."/>
            <person name="Rhodes N."/>
            <person name="Thang M."/>
            <person name="Chan C."/>
        </authorList>
    </citation>
    <scope>NUCLEOTIDE SEQUENCE</scope>
</reference>
<evidence type="ECO:0000256" key="1">
    <source>
        <dbReference type="SAM" id="Phobius"/>
    </source>
</evidence>